<evidence type="ECO:0000256" key="11">
    <source>
        <dbReference type="HAMAP-Rule" id="MF_01463"/>
    </source>
</evidence>
<evidence type="ECO:0000313" key="17">
    <source>
        <dbReference type="EMBL" id="VFJ55398.1"/>
    </source>
</evidence>
<reference evidence="17" key="1">
    <citation type="submission" date="2019-02" db="EMBL/GenBank/DDBJ databases">
        <authorList>
            <person name="Gruber-Vodicka R. H."/>
            <person name="Seah K. B. B."/>
        </authorList>
    </citation>
    <scope>NUCLEOTIDE SEQUENCE</scope>
    <source>
        <strain evidence="16">BECK_DK161</strain>
        <strain evidence="17">BECK_DK47</strain>
    </source>
</reference>
<comment type="subunit">
    <text evidence="11">Forms a complex with SecF. Part of the essential Sec protein translocation apparatus which comprises SecA, SecYEG and auxiliary proteins SecDF-YajC and YidC.</text>
</comment>
<sequence>MPSRQPKIAGYATVVNRYPLWKNLLIICSILAVGFFAIPNLYGEDPAIQILASRGSAVDDGLENKVREALRVAEITPKDIQRDADRLLVRLSDTEVQLRAQDIVHDALGKDYVVALNLAPAAPGWLSNLGALPMYLGLDLRGGVHFLMEVDVNAAVRQAEERYVGEIKSLFRKENLRYRTVTRGIVGQDSPGIKVSFRGAEPRERAYRLVRKEFQDFNVEKQDTSDEFQLVLQLREDAIGELKNFALQQNITTLRNRVNELGVAEPLIQQQGQNRIVVQLPGVQDTARAKDILGATATLEFRAVHEGDAEAARRSGRAPLGTRRYPMREGGYILLKRQVIITGEHITNAASGIDQESGSPDVTISLDGYGGRIMDEHTKENIGKRMAVVFIENKVETRQIDGEAVRKKHTIAEVINAAVIQGRFGSRFHITGLDSTEEARNLALLLRAGALAAPIEIVEERTVGPSLGKENIAMGFESVAIGFCLVLVFMAIYYRVFGIVANIALAVNLVMIIGILSMLQATLTLPGIAGIVLTTGMAVDANVLIFERIREEIRNGNTPQASIHAGYEKAFSTIADANITTLIAAIVLFGFGTGPIKGFAITLSIGIITSLFTAILGTRAIVNLIYGGRRVARLHV</sequence>
<evidence type="ECO:0000256" key="4">
    <source>
        <dbReference type="ARBA" id="ARBA00022692"/>
    </source>
</evidence>
<keyword evidence="3 11" id="KW-1003">Cell membrane</keyword>
<evidence type="ECO:0000259" key="13">
    <source>
        <dbReference type="Pfam" id="PF13721"/>
    </source>
</evidence>
<dbReference type="EMBL" id="CAADEX010000052">
    <property type="protein sequence ID" value="VFJ55398.1"/>
    <property type="molecule type" value="Genomic_DNA"/>
</dbReference>
<dbReference type="InterPro" id="IPR027398">
    <property type="entry name" value="SecD-TM"/>
</dbReference>
<feature type="domain" description="SecD export protein N-terminal TM" evidence="13">
    <location>
        <begin position="16"/>
        <end position="116"/>
    </location>
</feature>
<dbReference type="HAMAP" id="MF_01463_B">
    <property type="entry name" value="SecD_B"/>
    <property type="match status" value="1"/>
</dbReference>
<feature type="transmembrane region" description="Helical" evidence="11">
    <location>
        <begin position="499"/>
        <end position="519"/>
    </location>
</feature>
<keyword evidence="7 11" id="KW-0811">Translocation</keyword>
<dbReference type="GO" id="GO:0065002">
    <property type="term" value="P:intracellular protein transmembrane transport"/>
    <property type="evidence" value="ECO:0007669"/>
    <property type="project" value="UniProtKB-UniRule"/>
</dbReference>
<evidence type="ECO:0000256" key="10">
    <source>
        <dbReference type="ARBA" id="ARBA00068220"/>
    </source>
</evidence>
<dbReference type="Pfam" id="PF21760">
    <property type="entry name" value="SecD_1st"/>
    <property type="match status" value="1"/>
</dbReference>
<evidence type="ECO:0000256" key="8">
    <source>
        <dbReference type="ARBA" id="ARBA00023136"/>
    </source>
</evidence>
<dbReference type="Gene3D" id="3.30.1360.200">
    <property type="match status" value="1"/>
</dbReference>
<dbReference type="GO" id="GO:0006605">
    <property type="term" value="P:protein targeting"/>
    <property type="evidence" value="ECO:0007669"/>
    <property type="project" value="UniProtKB-UniRule"/>
</dbReference>
<feature type="domain" description="SecDF P1 head subdomain" evidence="15">
    <location>
        <begin position="326"/>
        <end position="453"/>
    </location>
</feature>
<feature type="transmembrane region" description="Helical" evidence="11">
    <location>
        <begin position="525"/>
        <end position="549"/>
    </location>
</feature>
<dbReference type="Pfam" id="PF22599">
    <property type="entry name" value="SecDF_P1_head"/>
    <property type="match status" value="1"/>
</dbReference>
<keyword evidence="4 11" id="KW-0812">Transmembrane</keyword>
<feature type="transmembrane region" description="Helical" evidence="11">
    <location>
        <begin position="570"/>
        <end position="592"/>
    </location>
</feature>
<evidence type="ECO:0000256" key="9">
    <source>
        <dbReference type="ARBA" id="ARBA00060774"/>
    </source>
</evidence>
<gene>
    <name evidence="11" type="primary">secD</name>
    <name evidence="17" type="ORF">BECKDK2373B_GA0170837_10526</name>
    <name evidence="16" type="ORF">BECKDK2373C_GA0170839_104819</name>
</gene>
<dbReference type="NCBIfam" id="TIGR01129">
    <property type="entry name" value="secD"/>
    <property type="match status" value="1"/>
</dbReference>
<comment type="subcellular location">
    <subcellularLocation>
        <location evidence="1 11">Cell membrane</location>
        <topology evidence="1 11">Multi-pass membrane protein</topology>
    </subcellularLocation>
</comment>
<evidence type="ECO:0000256" key="7">
    <source>
        <dbReference type="ARBA" id="ARBA00023010"/>
    </source>
</evidence>
<dbReference type="InterPro" id="IPR005791">
    <property type="entry name" value="SecD"/>
</dbReference>
<keyword evidence="5 11" id="KW-0653">Protein transport</keyword>
<proteinExistence type="inferred from homology"/>
<dbReference type="PANTHER" id="PTHR30081:SF1">
    <property type="entry name" value="PROTEIN TRANSLOCASE SUBUNIT SECD"/>
    <property type="match status" value="1"/>
</dbReference>
<dbReference type="Pfam" id="PF02355">
    <property type="entry name" value="SecD_SecF_C"/>
    <property type="match status" value="1"/>
</dbReference>
<dbReference type="Gene3D" id="3.30.70.260">
    <property type="match status" value="1"/>
</dbReference>
<dbReference type="InterPro" id="IPR055344">
    <property type="entry name" value="SecD_SecF_C_bact"/>
</dbReference>
<evidence type="ECO:0000259" key="14">
    <source>
        <dbReference type="Pfam" id="PF21760"/>
    </source>
</evidence>
<dbReference type="FunFam" id="3.30.1360.200:FF:000001">
    <property type="entry name" value="Protein translocase subunit SecD"/>
    <property type="match status" value="1"/>
</dbReference>
<keyword evidence="6 11" id="KW-1133">Transmembrane helix</keyword>
<dbReference type="SUPFAM" id="SSF82866">
    <property type="entry name" value="Multidrug efflux transporter AcrB transmembrane domain"/>
    <property type="match status" value="1"/>
</dbReference>
<dbReference type="PANTHER" id="PTHR30081">
    <property type="entry name" value="PROTEIN-EXPORT MEMBRANE PROTEIN SEC"/>
    <property type="match status" value="1"/>
</dbReference>
<evidence type="ECO:0000256" key="2">
    <source>
        <dbReference type="ARBA" id="ARBA00022448"/>
    </source>
</evidence>
<name>A0A450SNJ8_9GAMM</name>
<dbReference type="Pfam" id="PF07549">
    <property type="entry name" value="Sec_GG"/>
    <property type="match status" value="1"/>
</dbReference>
<feature type="transmembrane region" description="Helical" evidence="11">
    <location>
        <begin position="598"/>
        <end position="626"/>
    </location>
</feature>
<evidence type="ECO:0000259" key="12">
    <source>
        <dbReference type="Pfam" id="PF02355"/>
    </source>
</evidence>
<dbReference type="FunFam" id="3.30.70.3400:FF:000003">
    <property type="entry name" value="Preprotein translocase subunit SecD"/>
    <property type="match status" value="1"/>
</dbReference>
<feature type="transmembrane region" description="Helical" evidence="11">
    <location>
        <begin position="472"/>
        <end position="492"/>
    </location>
</feature>
<evidence type="ECO:0000256" key="6">
    <source>
        <dbReference type="ARBA" id="ARBA00022989"/>
    </source>
</evidence>
<evidence type="ECO:0000256" key="3">
    <source>
        <dbReference type="ARBA" id="ARBA00022475"/>
    </source>
</evidence>
<comment type="function">
    <text evidence="11">Part of the Sec protein translocase complex. Interacts with the SecYEG preprotein conducting channel. SecDF uses the proton motive force (PMF) to complete protein translocation after the ATP-dependent function of SecA.</text>
</comment>
<dbReference type="GO" id="GO:0005886">
    <property type="term" value="C:plasma membrane"/>
    <property type="evidence" value="ECO:0007669"/>
    <property type="project" value="UniProtKB-SubCell"/>
</dbReference>
<protein>
    <recommendedName>
        <fullName evidence="10 11">Protein translocase subunit SecD</fullName>
    </recommendedName>
</protein>
<accession>A0A450SNJ8</accession>
<dbReference type="FunFam" id="1.20.1640.10:FF:000004">
    <property type="entry name" value="Protein translocase subunit SecD"/>
    <property type="match status" value="1"/>
</dbReference>
<keyword evidence="8 11" id="KW-0472">Membrane</keyword>
<dbReference type="Pfam" id="PF13721">
    <property type="entry name" value="SecD-TM1"/>
    <property type="match status" value="1"/>
</dbReference>
<dbReference type="InterPro" id="IPR048631">
    <property type="entry name" value="SecD_1st"/>
</dbReference>
<comment type="similarity">
    <text evidence="9 11">Belongs to the SecD/SecF family. SecD subfamily.</text>
</comment>
<evidence type="ECO:0000313" key="16">
    <source>
        <dbReference type="EMBL" id="VFJ55345.1"/>
    </source>
</evidence>
<dbReference type="InterPro" id="IPR048634">
    <property type="entry name" value="SecD_SecF_C"/>
</dbReference>
<dbReference type="GO" id="GO:0043952">
    <property type="term" value="P:protein transport by the Sec complex"/>
    <property type="evidence" value="ECO:0007669"/>
    <property type="project" value="UniProtKB-UniRule"/>
</dbReference>
<keyword evidence="2 11" id="KW-0813">Transport</keyword>
<dbReference type="EMBL" id="CAADEY010000048">
    <property type="protein sequence ID" value="VFJ55345.1"/>
    <property type="molecule type" value="Genomic_DNA"/>
</dbReference>
<dbReference type="NCBIfam" id="TIGR00916">
    <property type="entry name" value="2A0604s01"/>
    <property type="match status" value="1"/>
</dbReference>
<feature type="transmembrane region" description="Helical" evidence="11">
    <location>
        <begin position="20"/>
        <end position="42"/>
    </location>
</feature>
<evidence type="ECO:0000256" key="5">
    <source>
        <dbReference type="ARBA" id="ARBA00022927"/>
    </source>
</evidence>
<dbReference type="GO" id="GO:0015450">
    <property type="term" value="F:protein-transporting ATPase activity"/>
    <property type="evidence" value="ECO:0007669"/>
    <property type="project" value="InterPro"/>
</dbReference>
<evidence type="ECO:0000259" key="15">
    <source>
        <dbReference type="Pfam" id="PF22599"/>
    </source>
</evidence>
<dbReference type="InterPro" id="IPR022813">
    <property type="entry name" value="SecD/SecF_arch_bac"/>
</dbReference>
<dbReference type="Gene3D" id="3.30.70.3400">
    <property type="match status" value="2"/>
</dbReference>
<feature type="domain" description="Protein export membrane protein SecD/SecF C-terminal" evidence="12">
    <location>
        <begin position="455"/>
        <end position="623"/>
    </location>
</feature>
<dbReference type="Gene3D" id="1.20.1640.10">
    <property type="entry name" value="Multidrug efflux transporter AcrB transmembrane domain"/>
    <property type="match status" value="1"/>
</dbReference>
<dbReference type="InterPro" id="IPR022646">
    <property type="entry name" value="SecD/SecF_CS"/>
</dbReference>
<dbReference type="InterPro" id="IPR054384">
    <property type="entry name" value="SecDF_P1_head"/>
</dbReference>
<organism evidence="17">
    <name type="scientific">Candidatus Kentrum sp. DK</name>
    <dbReference type="NCBI Taxonomy" id="2126562"/>
    <lineage>
        <taxon>Bacteria</taxon>
        <taxon>Pseudomonadati</taxon>
        <taxon>Pseudomonadota</taxon>
        <taxon>Gammaproteobacteria</taxon>
        <taxon>Candidatus Kentrum</taxon>
    </lineage>
</organism>
<feature type="domain" description="Protein translocase subunit SecDF P1" evidence="14">
    <location>
        <begin position="247"/>
        <end position="305"/>
    </location>
</feature>
<dbReference type="AlphaFoldDB" id="A0A450SNJ8"/>
<evidence type="ECO:0000256" key="1">
    <source>
        <dbReference type="ARBA" id="ARBA00004651"/>
    </source>
</evidence>